<dbReference type="GO" id="GO:0002935">
    <property type="term" value="F:tRNA (adenine(37)-C2)-methyltransferase activity"/>
    <property type="evidence" value="ECO:0007669"/>
    <property type="project" value="UniProtKB-UniRule"/>
</dbReference>
<dbReference type="AlphaFoldDB" id="A0A1E5IM19"/>
<keyword evidence="13 14" id="KW-1015">Disulfide bond</keyword>
<comment type="cofactor">
    <cofactor evidence="14">
        <name>[4Fe-4S] cluster</name>
        <dbReference type="ChEBI" id="CHEBI:49883"/>
    </cofactor>
    <text evidence="14">Binds 1 [4Fe-4S] cluster. The cluster is coordinated with 3 cysteines and an exchangeable S-adenosyl-L-methionine.</text>
</comment>
<comment type="caution">
    <text evidence="16">The sequence shown here is derived from an EMBL/GenBank/DDBJ whole genome shotgun (WGS) entry which is preliminary data.</text>
</comment>
<dbReference type="InterPro" id="IPR027492">
    <property type="entry name" value="RNA_MTrfase_RlmN"/>
</dbReference>
<gene>
    <name evidence="14" type="primary">rlmN</name>
    <name evidence="16" type="ORF">ATZ36_16010</name>
</gene>
<protein>
    <recommendedName>
        <fullName evidence="14">Probable dual-specificity RNA methyltransferase RlmN</fullName>
        <ecNumber evidence="14">2.1.1.192</ecNumber>
    </recommendedName>
    <alternativeName>
        <fullName evidence="14">23S rRNA (adenine(2503)-C(2))-methyltransferase</fullName>
    </alternativeName>
    <alternativeName>
        <fullName evidence="14">23S rRNA m2A2503 methyltransferase</fullName>
    </alternativeName>
    <alternativeName>
        <fullName evidence="14">Ribosomal RNA large subunit methyltransferase N</fullName>
    </alternativeName>
    <alternativeName>
        <fullName evidence="14">tRNA (adenine(37)-C(2))-methyltransferase</fullName>
    </alternativeName>
    <alternativeName>
        <fullName evidence="14">tRNA m2A37 methyltransferase</fullName>
    </alternativeName>
</protein>
<dbReference type="NCBIfam" id="TIGR00048">
    <property type="entry name" value="rRNA_mod_RlmN"/>
    <property type="match status" value="1"/>
</dbReference>
<feature type="binding site" evidence="14">
    <location>
        <position position="117"/>
    </location>
    <ligand>
        <name>[4Fe-4S] cluster</name>
        <dbReference type="ChEBI" id="CHEBI:49883"/>
        <note>4Fe-4S-S-AdoMet</note>
    </ligand>
</feature>
<comment type="caution">
    <text evidence="14">Lacks conserved residue(s) required for the propagation of feature annotation.</text>
</comment>
<evidence type="ECO:0000256" key="5">
    <source>
        <dbReference type="ARBA" id="ARBA00022552"/>
    </source>
</evidence>
<evidence type="ECO:0000256" key="1">
    <source>
        <dbReference type="ARBA" id="ARBA00004496"/>
    </source>
</evidence>
<keyword evidence="17" id="KW-1185">Reference proteome</keyword>
<sequence>MKQNYKKYYILDLNNVQFKTAVKPIIEQDYRINQIIEWVYAKKAVSFESFTNLPKELRNKLDEKFLLRTLKIVKKERSLIDDTIRYTFRTEDKKYFFAVFLPANGKNSVCISSQIGCPIMCAFCSSGKIKLARNLSRGEIIEQILQIENDTKEKISGILFMGMGEPMLNFNNIISVLSSFLSNKEFGIGKRHITVSSAGIVPAIKKLAERNFGVRLAVSLHAVDERQRKKLVPDNLGFSIEDILKAGKYYLKKTNSHLTIEYILVKGINVSSADAHKLARLLKRFALINSDVQVNLIPFNPVTGVQFQTPDKKSIQKFKNILKLNGITVNVRQSKGADINAACGQLGY</sequence>
<feature type="binding site" evidence="14">
    <location>
        <position position="121"/>
    </location>
    <ligand>
        <name>[4Fe-4S] cluster</name>
        <dbReference type="ChEBI" id="CHEBI:49883"/>
        <note>4Fe-4S-S-AdoMet</note>
    </ligand>
</feature>
<accession>A0A1E5IM19</accession>
<evidence type="ECO:0000259" key="15">
    <source>
        <dbReference type="PROSITE" id="PS51918"/>
    </source>
</evidence>
<dbReference type="PIRSF" id="PIRSF006004">
    <property type="entry name" value="CHP00048"/>
    <property type="match status" value="1"/>
</dbReference>
<keyword evidence="12 14" id="KW-0411">Iron-sulfur</keyword>
<evidence type="ECO:0000256" key="8">
    <source>
        <dbReference type="ARBA" id="ARBA00022691"/>
    </source>
</evidence>
<organism evidence="16 17">
    <name type="scientific">Endomicrobium trichonymphae</name>
    <dbReference type="NCBI Taxonomy" id="1408204"/>
    <lineage>
        <taxon>Bacteria</taxon>
        <taxon>Pseudomonadati</taxon>
        <taxon>Elusimicrobiota</taxon>
        <taxon>Endomicrobiia</taxon>
        <taxon>Endomicrobiales</taxon>
        <taxon>Endomicrobiaceae</taxon>
        <taxon>Candidatus Endomicrobiellum</taxon>
    </lineage>
</organism>
<dbReference type="SFLD" id="SFLDS00029">
    <property type="entry name" value="Radical_SAM"/>
    <property type="match status" value="1"/>
</dbReference>
<evidence type="ECO:0000256" key="12">
    <source>
        <dbReference type="ARBA" id="ARBA00023014"/>
    </source>
</evidence>
<dbReference type="Gene3D" id="3.20.20.70">
    <property type="entry name" value="Aldolase class I"/>
    <property type="match status" value="1"/>
</dbReference>
<dbReference type="GO" id="GO:0005737">
    <property type="term" value="C:cytoplasm"/>
    <property type="evidence" value="ECO:0007669"/>
    <property type="project" value="UniProtKB-SubCell"/>
</dbReference>
<evidence type="ECO:0000256" key="13">
    <source>
        <dbReference type="ARBA" id="ARBA00023157"/>
    </source>
</evidence>
<evidence type="ECO:0000256" key="14">
    <source>
        <dbReference type="HAMAP-Rule" id="MF_01849"/>
    </source>
</evidence>
<dbReference type="GO" id="GO:0051539">
    <property type="term" value="F:4 iron, 4 sulfur cluster binding"/>
    <property type="evidence" value="ECO:0007669"/>
    <property type="project" value="UniProtKB-UniRule"/>
</dbReference>
<dbReference type="SUPFAM" id="SSF102114">
    <property type="entry name" value="Radical SAM enzymes"/>
    <property type="match status" value="1"/>
</dbReference>
<feature type="binding site" evidence="14">
    <location>
        <position position="196"/>
    </location>
    <ligand>
        <name>S-adenosyl-L-methionine</name>
        <dbReference type="ChEBI" id="CHEBI:59789"/>
    </ligand>
</feature>
<dbReference type="CDD" id="cd01335">
    <property type="entry name" value="Radical_SAM"/>
    <property type="match status" value="1"/>
</dbReference>
<dbReference type="SFLD" id="SFLDG01062">
    <property type="entry name" value="methyltransferase_(Class_A)"/>
    <property type="match status" value="1"/>
</dbReference>
<dbReference type="GO" id="GO:0030488">
    <property type="term" value="P:tRNA methylation"/>
    <property type="evidence" value="ECO:0007669"/>
    <property type="project" value="UniProtKB-UniRule"/>
</dbReference>
<dbReference type="InterPro" id="IPR004383">
    <property type="entry name" value="rRNA_lsu_MTrfase_RlmN/Cfr"/>
</dbReference>
<feature type="binding site" evidence="14">
    <location>
        <begin position="164"/>
        <end position="165"/>
    </location>
    <ligand>
        <name>S-adenosyl-L-methionine</name>
        <dbReference type="ChEBI" id="CHEBI:59789"/>
    </ligand>
</feature>
<feature type="active site" description="S-methylcysteine intermediate" evidence="14">
    <location>
        <position position="343"/>
    </location>
</feature>
<comment type="catalytic activity">
    <reaction evidence="14">
        <text>adenosine(2503) in 23S rRNA + 2 reduced [2Fe-2S]-[ferredoxin] + 2 S-adenosyl-L-methionine = 2-methyladenosine(2503) in 23S rRNA + 5'-deoxyadenosine + L-methionine + 2 oxidized [2Fe-2S]-[ferredoxin] + S-adenosyl-L-homocysteine</text>
        <dbReference type="Rhea" id="RHEA:42916"/>
        <dbReference type="Rhea" id="RHEA-COMP:10000"/>
        <dbReference type="Rhea" id="RHEA-COMP:10001"/>
        <dbReference type="Rhea" id="RHEA-COMP:10152"/>
        <dbReference type="Rhea" id="RHEA-COMP:10282"/>
        <dbReference type="ChEBI" id="CHEBI:17319"/>
        <dbReference type="ChEBI" id="CHEBI:33737"/>
        <dbReference type="ChEBI" id="CHEBI:33738"/>
        <dbReference type="ChEBI" id="CHEBI:57844"/>
        <dbReference type="ChEBI" id="CHEBI:57856"/>
        <dbReference type="ChEBI" id="CHEBI:59789"/>
        <dbReference type="ChEBI" id="CHEBI:74411"/>
        <dbReference type="ChEBI" id="CHEBI:74497"/>
        <dbReference type="EC" id="2.1.1.192"/>
    </reaction>
</comment>
<dbReference type="Proteomes" id="UP000095237">
    <property type="component" value="Unassembled WGS sequence"/>
</dbReference>
<keyword evidence="8 14" id="KW-0949">S-adenosyl-L-methionine</keyword>
<comment type="miscellaneous">
    <text evidence="14">Reaction proceeds by a ping-pong mechanism involving intermediate methylation of a conserved cysteine residue.</text>
</comment>
<dbReference type="InterPro" id="IPR013785">
    <property type="entry name" value="Aldolase_TIM"/>
</dbReference>
<keyword evidence="11 14" id="KW-0408">Iron</keyword>
<dbReference type="InterPro" id="IPR048641">
    <property type="entry name" value="RlmN_N"/>
</dbReference>
<name>A0A1E5IM19_ENDTX</name>
<dbReference type="GO" id="GO:0000049">
    <property type="term" value="F:tRNA binding"/>
    <property type="evidence" value="ECO:0007669"/>
    <property type="project" value="UniProtKB-UniRule"/>
</dbReference>
<keyword evidence="3 14" id="KW-0004">4Fe-4S</keyword>
<dbReference type="EC" id="2.1.1.192" evidence="14"/>
<comment type="subcellular location">
    <subcellularLocation>
        <location evidence="1 14">Cytoplasm</location>
    </subcellularLocation>
</comment>
<evidence type="ECO:0000256" key="11">
    <source>
        <dbReference type="ARBA" id="ARBA00023004"/>
    </source>
</evidence>
<keyword evidence="7 14" id="KW-0808">Transferase</keyword>
<evidence type="ECO:0000256" key="6">
    <source>
        <dbReference type="ARBA" id="ARBA00022603"/>
    </source>
</evidence>
<proteinExistence type="inferred from homology"/>
<dbReference type="FunFam" id="3.20.20.70:FF:000014">
    <property type="entry name" value="Probable dual-specificity RNA methyltransferase RlmN"/>
    <property type="match status" value="1"/>
</dbReference>
<evidence type="ECO:0000256" key="4">
    <source>
        <dbReference type="ARBA" id="ARBA00022490"/>
    </source>
</evidence>
<comment type="similarity">
    <text evidence="2 14">Belongs to the radical SAM superfamily. RlmN family.</text>
</comment>
<feature type="domain" description="Radical SAM core" evidence="15">
    <location>
        <begin position="103"/>
        <end position="338"/>
    </location>
</feature>
<dbReference type="PANTHER" id="PTHR30544:SF5">
    <property type="entry name" value="RADICAL SAM CORE DOMAIN-CONTAINING PROTEIN"/>
    <property type="match status" value="1"/>
</dbReference>
<keyword evidence="5 14" id="KW-0698">rRNA processing</keyword>
<dbReference type="InterPro" id="IPR040072">
    <property type="entry name" value="Methyltransferase_A"/>
</dbReference>
<evidence type="ECO:0000256" key="7">
    <source>
        <dbReference type="ARBA" id="ARBA00022679"/>
    </source>
</evidence>
<evidence type="ECO:0000313" key="16">
    <source>
        <dbReference type="EMBL" id="OEG71163.1"/>
    </source>
</evidence>
<dbReference type="InterPro" id="IPR058240">
    <property type="entry name" value="rSAM_sf"/>
</dbReference>
<reference evidence="16 17" key="1">
    <citation type="submission" date="2015-11" db="EMBL/GenBank/DDBJ databases">
        <title>Evidence for parallel genomic evolution in an endosymbiosis of termite gut flagellates.</title>
        <authorList>
            <person name="Zheng H."/>
        </authorList>
    </citation>
    <scope>NUCLEOTIDE SEQUENCE [LARGE SCALE GENOMIC DNA]</scope>
    <source>
        <strain evidence="16 17">CET450</strain>
    </source>
</reference>
<dbReference type="GO" id="GO:0070475">
    <property type="term" value="P:rRNA base methylation"/>
    <property type="evidence" value="ECO:0007669"/>
    <property type="project" value="UniProtKB-UniRule"/>
</dbReference>
<comment type="function">
    <text evidence="14">Specifically methylates position 2 of adenine 2503 in 23S rRNA and position 2 of adenine 37 in tRNAs.</text>
</comment>
<keyword evidence="10 14" id="KW-0479">Metal-binding</keyword>
<keyword evidence="9 14" id="KW-0819">tRNA processing</keyword>
<feature type="binding site" evidence="14">
    <location>
        <begin position="219"/>
        <end position="221"/>
    </location>
    <ligand>
        <name>S-adenosyl-L-methionine</name>
        <dbReference type="ChEBI" id="CHEBI:59789"/>
    </ligand>
</feature>
<dbReference type="GO" id="GO:0070040">
    <property type="term" value="F:rRNA (adenine(2503)-C2-)-methyltransferase activity"/>
    <property type="evidence" value="ECO:0007669"/>
    <property type="project" value="UniProtKB-UniRule"/>
</dbReference>
<dbReference type="Pfam" id="PF21016">
    <property type="entry name" value="RlmN_N"/>
    <property type="match status" value="1"/>
</dbReference>
<dbReference type="Pfam" id="PF04055">
    <property type="entry name" value="Radical_SAM"/>
    <property type="match status" value="1"/>
</dbReference>
<feature type="binding site" evidence="14">
    <location>
        <position position="124"/>
    </location>
    <ligand>
        <name>[4Fe-4S] cluster</name>
        <dbReference type="ChEBI" id="CHEBI:49883"/>
        <note>4Fe-4S-S-AdoMet</note>
    </ligand>
</feature>
<dbReference type="GO" id="GO:0019843">
    <property type="term" value="F:rRNA binding"/>
    <property type="evidence" value="ECO:0007669"/>
    <property type="project" value="UniProtKB-UniRule"/>
</dbReference>
<dbReference type="GO" id="GO:0046872">
    <property type="term" value="F:metal ion binding"/>
    <property type="evidence" value="ECO:0007669"/>
    <property type="project" value="UniProtKB-KW"/>
</dbReference>
<evidence type="ECO:0000256" key="10">
    <source>
        <dbReference type="ARBA" id="ARBA00022723"/>
    </source>
</evidence>
<dbReference type="InterPro" id="IPR007197">
    <property type="entry name" value="rSAM"/>
</dbReference>
<evidence type="ECO:0000256" key="2">
    <source>
        <dbReference type="ARBA" id="ARBA00007544"/>
    </source>
</evidence>
<evidence type="ECO:0000256" key="3">
    <source>
        <dbReference type="ARBA" id="ARBA00022485"/>
    </source>
</evidence>
<keyword evidence="4 14" id="KW-0963">Cytoplasm</keyword>
<dbReference type="PROSITE" id="PS51918">
    <property type="entry name" value="RADICAL_SAM"/>
    <property type="match status" value="1"/>
</dbReference>
<evidence type="ECO:0000256" key="9">
    <source>
        <dbReference type="ARBA" id="ARBA00022694"/>
    </source>
</evidence>
<keyword evidence="6 14" id="KW-0489">Methyltransferase</keyword>
<dbReference type="EMBL" id="LNVX01000228">
    <property type="protein sequence ID" value="OEG71163.1"/>
    <property type="molecule type" value="Genomic_DNA"/>
</dbReference>
<feature type="binding site" evidence="14">
    <location>
        <position position="300"/>
    </location>
    <ligand>
        <name>S-adenosyl-L-methionine</name>
        <dbReference type="ChEBI" id="CHEBI:59789"/>
    </ligand>
</feature>
<dbReference type="PANTHER" id="PTHR30544">
    <property type="entry name" value="23S RRNA METHYLTRANSFERASE"/>
    <property type="match status" value="1"/>
</dbReference>
<comment type="catalytic activity">
    <reaction evidence="14">
        <text>adenosine(37) in tRNA + 2 reduced [2Fe-2S]-[ferredoxin] + 2 S-adenosyl-L-methionine = 2-methyladenosine(37) in tRNA + 5'-deoxyadenosine + L-methionine + 2 oxidized [2Fe-2S]-[ferredoxin] + S-adenosyl-L-homocysteine</text>
        <dbReference type="Rhea" id="RHEA:43332"/>
        <dbReference type="Rhea" id="RHEA-COMP:10000"/>
        <dbReference type="Rhea" id="RHEA-COMP:10001"/>
        <dbReference type="Rhea" id="RHEA-COMP:10162"/>
        <dbReference type="Rhea" id="RHEA-COMP:10485"/>
        <dbReference type="ChEBI" id="CHEBI:17319"/>
        <dbReference type="ChEBI" id="CHEBI:33737"/>
        <dbReference type="ChEBI" id="CHEBI:33738"/>
        <dbReference type="ChEBI" id="CHEBI:57844"/>
        <dbReference type="ChEBI" id="CHEBI:57856"/>
        <dbReference type="ChEBI" id="CHEBI:59789"/>
        <dbReference type="ChEBI" id="CHEBI:74411"/>
        <dbReference type="ChEBI" id="CHEBI:74497"/>
        <dbReference type="EC" id="2.1.1.192"/>
    </reaction>
</comment>
<dbReference type="Gene3D" id="1.10.150.530">
    <property type="match status" value="1"/>
</dbReference>
<dbReference type="HAMAP" id="MF_01849">
    <property type="entry name" value="RNA_methyltr_RlmN"/>
    <property type="match status" value="1"/>
</dbReference>
<evidence type="ECO:0000313" key="17">
    <source>
        <dbReference type="Proteomes" id="UP000095237"/>
    </source>
</evidence>